<comment type="caution">
    <text evidence="1">The sequence shown here is derived from an EMBL/GenBank/DDBJ whole genome shotgun (WGS) entry which is preliminary data.</text>
</comment>
<dbReference type="AlphaFoldDB" id="A0A918W1F1"/>
<organism evidence="1 2">
    <name type="scientific">Salinimicrobium marinum</name>
    <dbReference type="NCBI Taxonomy" id="680283"/>
    <lineage>
        <taxon>Bacteria</taxon>
        <taxon>Pseudomonadati</taxon>
        <taxon>Bacteroidota</taxon>
        <taxon>Flavobacteriia</taxon>
        <taxon>Flavobacteriales</taxon>
        <taxon>Flavobacteriaceae</taxon>
        <taxon>Salinimicrobium</taxon>
    </lineage>
</organism>
<proteinExistence type="predicted"/>
<name>A0A918W1F1_9FLAO</name>
<evidence type="ECO:0008006" key="3">
    <source>
        <dbReference type="Google" id="ProtNLM"/>
    </source>
</evidence>
<dbReference type="EMBL" id="BMXB01000012">
    <property type="protein sequence ID" value="GHA44297.1"/>
    <property type="molecule type" value="Genomic_DNA"/>
</dbReference>
<keyword evidence="2" id="KW-1185">Reference proteome</keyword>
<gene>
    <name evidence="1" type="ORF">GCM10007103_26910</name>
</gene>
<protein>
    <recommendedName>
        <fullName evidence="3">Septum formation initiator</fullName>
    </recommendedName>
</protein>
<dbReference type="Proteomes" id="UP000610456">
    <property type="component" value="Unassembled WGS sequence"/>
</dbReference>
<reference evidence="1" key="2">
    <citation type="submission" date="2020-09" db="EMBL/GenBank/DDBJ databases">
        <authorList>
            <person name="Sun Q."/>
            <person name="Kim S."/>
        </authorList>
    </citation>
    <scope>NUCLEOTIDE SEQUENCE</scope>
    <source>
        <strain evidence="1">KCTC 12719</strain>
    </source>
</reference>
<dbReference type="Pfam" id="PF04977">
    <property type="entry name" value="DivIC"/>
    <property type="match status" value="1"/>
</dbReference>
<evidence type="ECO:0000313" key="1">
    <source>
        <dbReference type="EMBL" id="GHA44297.1"/>
    </source>
</evidence>
<dbReference type="RefSeq" id="WP_189605291.1">
    <property type="nucleotide sequence ID" value="NZ_BMXB01000012.1"/>
</dbReference>
<dbReference type="InterPro" id="IPR007060">
    <property type="entry name" value="FtsL/DivIC"/>
</dbReference>
<reference evidence="1" key="1">
    <citation type="journal article" date="2014" name="Int. J. Syst. Evol. Microbiol.">
        <title>Complete genome sequence of Corynebacterium casei LMG S-19264T (=DSM 44701T), isolated from a smear-ripened cheese.</title>
        <authorList>
            <consortium name="US DOE Joint Genome Institute (JGI-PGF)"/>
            <person name="Walter F."/>
            <person name="Albersmeier A."/>
            <person name="Kalinowski J."/>
            <person name="Ruckert C."/>
        </authorList>
    </citation>
    <scope>NUCLEOTIDE SEQUENCE</scope>
    <source>
        <strain evidence="1">KCTC 12719</strain>
    </source>
</reference>
<sequence>MKLKQLRNKKWFRIASNKYLLVMVAFIFWMLFLDSNSWLVHRELDMEVNDLNKNKEYYLDQIASDKAIIDKLDDSLELEEFARREYFMKRENEEIFIIEHAEEDN</sequence>
<evidence type="ECO:0000313" key="2">
    <source>
        <dbReference type="Proteomes" id="UP000610456"/>
    </source>
</evidence>
<accession>A0A918W1F1</accession>